<evidence type="ECO:0000313" key="1">
    <source>
        <dbReference type="Ensembl" id="ENSUAMP00000001202.1"/>
    </source>
</evidence>
<dbReference type="OMA" id="KGCSEVC"/>
<organism evidence="1 2">
    <name type="scientific">Ursus americanus</name>
    <name type="common">American black bear</name>
    <name type="synonym">Euarctos americanus</name>
    <dbReference type="NCBI Taxonomy" id="9643"/>
    <lineage>
        <taxon>Eukaryota</taxon>
        <taxon>Metazoa</taxon>
        <taxon>Chordata</taxon>
        <taxon>Craniata</taxon>
        <taxon>Vertebrata</taxon>
        <taxon>Euteleostomi</taxon>
        <taxon>Mammalia</taxon>
        <taxon>Eutheria</taxon>
        <taxon>Laurasiatheria</taxon>
        <taxon>Carnivora</taxon>
        <taxon>Caniformia</taxon>
        <taxon>Ursidae</taxon>
        <taxon>Ursus</taxon>
    </lineage>
</organism>
<dbReference type="Ensembl" id="ENSUAMT00000001387.1">
    <property type="protein sequence ID" value="ENSUAMP00000001202.1"/>
    <property type="gene ID" value="ENSUAMG00000001169.1"/>
</dbReference>
<sequence>MQKGCSEVCPRTPIPSIKRKADEYVKPTLASQNVLSFLLGRQLGSHRNDLDLSKWLWMLTRATPGWRWPLPKNHITYLLMPTCNFGKCKKTGLE</sequence>
<accession>A0A452Q9Y7</accession>
<evidence type="ECO:0000313" key="2">
    <source>
        <dbReference type="Proteomes" id="UP000291022"/>
    </source>
</evidence>
<keyword evidence="2" id="KW-1185">Reference proteome</keyword>
<reference evidence="2" key="1">
    <citation type="submission" date="2016-06" db="EMBL/GenBank/DDBJ databases">
        <title>De novo assembly and RNA-Seq shows season-dependent expression and editing in black bear kidneys.</title>
        <authorList>
            <person name="Korstanje R."/>
            <person name="Srivastava A."/>
            <person name="Sarsani V.K."/>
            <person name="Sheehan S.M."/>
            <person name="Seger R.L."/>
            <person name="Barter M.E."/>
            <person name="Lindqvist C."/>
            <person name="Brody L.C."/>
            <person name="Mullikin J.C."/>
        </authorList>
    </citation>
    <scope>NUCLEOTIDE SEQUENCE [LARGE SCALE GENOMIC DNA]</scope>
</reference>
<dbReference type="Proteomes" id="UP000291022">
    <property type="component" value="Unassembled WGS sequence"/>
</dbReference>
<dbReference type="AlphaFoldDB" id="A0A452Q9Y7"/>
<reference evidence="1" key="3">
    <citation type="submission" date="2025-09" db="UniProtKB">
        <authorList>
            <consortium name="Ensembl"/>
        </authorList>
    </citation>
    <scope>IDENTIFICATION</scope>
</reference>
<name>A0A452Q9Y7_URSAM</name>
<protein>
    <submittedName>
        <fullName evidence="1">Uncharacterized protein</fullName>
    </submittedName>
</protein>
<proteinExistence type="predicted"/>
<dbReference type="GeneTree" id="ENSGT01130000278756"/>
<reference evidence="1" key="2">
    <citation type="submission" date="2025-08" db="UniProtKB">
        <authorList>
            <consortium name="Ensembl"/>
        </authorList>
    </citation>
    <scope>IDENTIFICATION</scope>
</reference>